<feature type="domain" description="DUF305" evidence="3">
    <location>
        <begin position="163"/>
        <end position="235"/>
    </location>
</feature>
<feature type="region of interest" description="Disordered" evidence="1">
    <location>
        <begin position="197"/>
        <end position="239"/>
    </location>
</feature>
<proteinExistence type="predicted"/>
<dbReference type="InterPro" id="IPR005183">
    <property type="entry name" value="DUF305_CopM-like"/>
</dbReference>
<dbReference type="Proteomes" id="UP001501725">
    <property type="component" value="Unassembled WGS sequence"/>
</dbReference>
<feature type="compositionally biased region" description="Low complexity" evidence="1">
    <location>
        <begin position="24"/>
        <end position="34"/>
    </location>
</feature>
<evidence type="ECO:0000256" key="2">
    <source>
        <dbReference type="SAM" id="SignalP"/>
    </source>
</evidence>
<dbReference type="PANTHER" id="PTHR36933:SF1">
    <property type="entry name" value="SLL0788 PROTEIN"/>
    <property type="match status" value="1"/>
</dbReference>
<evidence type="ECO:0000259" key="3">
    <source>
        <dbReference type="Pfam" id="PF03713"/>
    </source>
</evidence>
<accession>A0ABP8HLE7</accession>
<feature type="signal peptide" evidence="2">
    <location>
        <begin position="1"/>
        <end position="15"/>
    </location>
</feature>
<evidence type="ECO:0000313" key="5">
    <source>
        <dbReference type="Proteomes" id="UP001501725"/>
    </source>
</evidence>
<dbReference type="PANTHER" id="PTHR36933">
    <property type="entry name" value="SLL0788 PROTEIN"/>
    <property type="match status" value="1"/>
</dbReference>
<keyword evidence="2" id="KW-0732">Signal</keyword>
<evidence type="ECO:0000313" key="4">
    <source>
        <dbReference type="EMBL" id="GAA4340837.1"/>
    </source>
</evidence>
<dbReference type="PROSITE" id="PS51257">
    <property type="entry name" value="PROKAR_LIPOPROTEIN"/>
    <property type="match status" value="1"/>
</dbReference>
<dbReference type="Gene3D" id="1.20.1260.10">
    <property type="match status" value="2"/>
</dbReference>
<dbReference type="Pfam" id="PF03713">
    <property type="entry name" value="DUF305"/>
    <property type="match status" value="2"/>
</dbReference>
<gene>
    <name evidence="4" type="ORF">GCM10023184_38820</name>
</gene>
<feature type="compositionally biased region" description="Polar residues" evidence="1">
    <location>
        <begin position="36"/>
        <end position="54"/>
    </location>
</feature>
<protein>
    <recommendedName>
        <fullName evidence="3">DUF305 domain-containing protein</fullName>
    </recommendedName>
</protein>
<dbReference type="InterPro" id="IPR012347">
    <property type="entry name" value="Ferritin-like"/>
</dbReference>
<keyword evidence="5" id="KW-1185">Reference proteome</keyword>
<evidence type="ECO:0000256" key="1">
    <source>
        <dbReference type="SAM" id="MobiDB-lite"/>
    </source>
</evidence>
<reference evidence="5" key="1">
    <citation type="journal article" date="2019" name="Int. J. Syst. Evol. Microbiol.">
        <title>The Global Catalogue of Microorganisms (GCM) 10K type strain sequencing project: providing services to taxonomists for standard genome sequencing and annotation.</title>
        <authorList>
            <consortium name="The Broad Institute Genomics Platform"/>
            <consortium name="The Broad Institute Genome Sequencing Center for Infectious Disease"/>
            <person name="Wu L."/>
            <person name="Ma J."/>
        </authorList>
    </citation>
    <scope>NUCLEOTIDE SEQUENCE [LARGE SCALE GENOMIC DNA]</scope>
    <source>
        <strain evidence="5">JCM 17919</strain>
    </source>
</reference>
<dbReference type="EMBL" id="BAABGY010000014">
    <property type="protein sequence ID" value="GAA4340837.1"/>
    <property type="molecule type" value="Genomic_DNA"/>
</dbReference>
<dbReference type="RefSeq" id="WP_345257537.1">
    <property type="nucleotide sequence ID" value="NZ_BAABGY010000014.1"/>
</dbReference>
<name>A0ABP8HLE7_9BACT</name>
<comment type="caution">
    <text evidence="4">The sequence shown here is derived from an EMBL/GenBank/DDBJ whole genome shotgun (WGS) entry which is preliminary data.</text>
</comment>
<feature type="region of interest" description="Disordered" evidence="1">
    <location>
        <begin position="21"/>
        <end position="56"/>
    </location>
</feature>
<organism evidence="4 5">
    <name type="scientific">Flaviaesturariibacter amylovorans</name>
    <dbReference type="NCBI Taxonomy" id="1084520"/>
    <lineage>
        <taxon>Bacteria</taxon>
        <taxon>Pseudomonadati</taxon>
        <taxon>Bacteroidota</taxon>
        <taxon>Chitinophagia</taxon>
        <taxon>Chitinophagales</taxon>
        <taxon>Chitinophagaceae</taxon>
        <taxon>Flaviaestuariibacter</taxon>
    </lineage>
</organism>
<feature type="domain" description="DUF305" evidence="3">
    <location>
        <begin position="77"/>
        <end position="156"/>
    </location>
</feature>
<feature type="chain" id="PRO_5046421243" description="DUF305 domain-containing protein" evidence="2">
    <location>
        <begin position="16"/>
        <end position="239"/>
    </location>
</feature>
<sequence>MKRIFVLGASVVWLAACSGNDNQTATTETTTETATHQDTSGASSNTAATPTSGADFQGVMSKMMSDMHGMTMTQDQDHDFAMMMKEHHEGAIEMSNIELSSGSNAELKQVAQKIIDDSRKDITELDAFMKNHQPNGKSDFAQKSMEQMMKGSSMNMNHGGSVDQQFAMMMSMHHQQGIDMARLYLKSARSAETKKVANNTIQANTEDNKKLAKFQNGNSGTDMPGHNMNGMSGHDSMSH</sequence>